<keyword evidence="3" id="KW-0663">Pyridoxal phosphate</keyword>
<dbReference type="PANTHER" id="PTHR43525:SF1">
    <property type="entry name" value="PROTEIN MALY"/>
    <property type="match status" value="1"/>
</dbReference>
<gene>
    <name evidence="7" type="primary">patB_1</name>
    <name evidence="7" type="ORF">ERS852406_01898</name>
</gene>
<dbReference type="InterPro" id="IPR004839">
    <property type="entry name" value="Aminotransferase_I/II_large"/>
</dbReference>
<evidence type="ECO:0000256" key="3">
    <source>
        <dbReference type="ARBA" id="ARBA00022898"/>
    </source>
</evidence>
<dbReference type="PANTHER" id="PTHR43525">
    <property type="entry name" value="PROTEIN MALY"/>
    <property type="match status" value="1"/>
</dbReference>
<dbReference type="Gene3D" id="3.40.640.10">
    <property type="entry name" value="Type I PLP-dependent aspartate aminotransferase-like (Major domain)"/>
    <property type="match status" value="1"/>
</dbReference>
<dbReference type="EMBL" id="CYYV01000008">
    <property type="protein sequence ID" value="CUO40211.1"/>
    <property type="molecule type" value="Genomic_DNA"/>
</dbReference>
<dbReference type="AlphaFoldDB" id="A0A174ERS0"/>
<evidence type="ECO:0000256" key="1">
    <source>
        <dbReference type="ARBA" id="ARBA00001933"/>
    </source>
</evidence>
<dbReference type="Pfam" id="PF00155">
    <property type="entry name" value="Aminotran_1_2"/>
    <property type="match status" value="1"/>
</dbReference>
<dbReference type="NCBIfam" id="TIGR04350">
    <property type="entry name" value="C_S_lyase_PatB"/>
    <property type="match status" value="1"/>
</dbReference>
<dbReference type="InterPro" id="IPR015422">
    <property type="entry name" value="PyrdxlP-dep_Trfase_small"/>
</dbReference>
<dbReference type="CDD" id="cd00609">
    <property type="entry name" value="AAT_like"/>
    <property type="match status" value="1"/>
</dbReference>
<evidence type="ECO:0000256" key="2">
    <source>
        <dbReference type="ARBA" id="ARBA00012224"/>
    </source>
</evidence>
<keyword evidence="4 7" id="KW-0456">Lyase</keyword>
<comment type="similarity">
    <text evidence="5">Belongs to the class-II pyridoxal-phosphate-dependent aminotransferase family. MalY/PatB cystathionine beta-lyase subfamily.</text>
</comment>
<name>A0A174ERS0_9FIRM</name>
<dbReference type="Proteomes" id="UP000095706">
    <property type="component" value="Unassembled WGS sequence"/>
</dbReference>
<organism evidence="7 8">
    <name type="scientific">Fusicatenibacter saccharivorans</name>
    <dbReference type="NCBI Taxonomy" id="1150298"/>
    <lineage>
        <taxon>Bacteria</taxon>
        <taxon>Bacillati</taxon>
        <taxon>Bacillota</taxon>
        <taxon>Clostridia</taxon>
        <taxon>Lachnospirales</taxon>
        <taxon>Lachnospiraceae</taxon>
        <taxon>Fusicatenibacter</taxon>
    </lineage>
</organism>
<evidence type="ECO:0000313" key="7">
    <source>
        <dbReference type="EMBL" id="CUO40211.1"/>
    </source>
</evidence>
<evidence type="ECO:0000256" key="5">
    <source>
        <dbReference type="ARBA" id="ARBA00037974"/>
    </source>
</evidence>
<evidence type="ECO:0000313" key="8">
    <source>
        <dbReference type="Proteomes" id="UP000095706"/>
    </source>
</evidence>
<feature type="domain" description="Aminotransferase class I/classII large" evidence="6">
    <location>
        <begin position="57"/>
        <end position="387"/>
    </location>
</feature>
<dbReference type="Gene3D" id="3.90.1150.10">
    <property type="entry name" value="Aspartate Aminotransferase, domain 1"/>
    <property type="match status" value="1"/>
</dbReference>
<comment type="cofactor">
    <cofactor evidence="1">
        <name>pyridoxal 5'-phosphate</name>
        <dbReference type="ChEBI" id="CHEBI:597326"/>
    </cofactor>
</comment>
<dbReference type="InterPro" id="IPR015424">
    <property type="entry name" value="PyrdxlP-dep_Trfase"/>
</dbReference>
<protein>
    <recommendedName>
        <fullName evidence="2">cysteine-S-conjugate beta-lyase</fullName>
        <ecNumber evidence="2">4.4.1.13</ecNumber>
    </recommendedName>
</protein>
<sequence length="394" mass="44711">MTERNLDFDRIINRKNTDCLKYDFAVKHGMPADVLPLWVADMDFETSSYIEDALVERAKMGIYGYSDAQTPYFEAVAGWMKRHHNWEPKEEWLIKTPGVVFALAMAVKAYTAPGDAVLIQSPVYYPFSEVIADNGRRVVSSTLVLGNDNRYHMDVADFEEKLKAENVKLFFLCNPHNPVGRVWTKEELTAIGDLCVQYGVTVVSDEIHGDFIFKGEHQVFAAIKKEYEDITITCTAPSKTFNLASMMMSNIFIANPELRAKFRKQLDAAGTSQLGVMGLVACETAYNKGEEWYEAMLSYVKANAEFTRQYVEEQIPGVKMIDLEGTYLVWLDFRETGLSVDELEDLIINKAKLWLDSGKIFGDCGRGFQRINIACPRATLTEALERIRDAMKSR</sequence>
<dbReference type="EC" id="4.4.1.13" evidence="2"/>
<dbReference type="InterPro" id="IPR015421">
    <property type="entry name" value="PyrdxlP-dep_Trfase_major"/>
</dbReference>
<evidence type="ECO:0000256" key="4">
    <source>
        <dbReference type="ARBA" id="ARBA00023239"/>
    </source>
</evidence>
<dbReference type="GO" id="GO:0047804">
    <property type="term" value="F:cysteine-S-conjugate beta-lyase activity"/>
    <property type="evidence" value="ECO:0007669"/>
    <property type="project" value="UniProtKB-EC"/>
</dbReference>
<dbReference type="RefSeq" id="WP_055227857.1">
    <property type="nucleotide sequence ID" value="NZ_CAXSRP010000006.1"/>
</dbReference>
<proteinExistence type="inferred from homology"/>
<dbReference type="SUPFAM" id="SSF53383">
    <property type="entry name" value="PLP-dependent transferases"/>
    <property type="match status" value="1"/>
</dbReference>
<accession>A0A174ERS0</accession>
<dbReference type="InterPro" id="IPR027619">
    <property type="entry name" value="C-S_lyase_PatB-like"/>
</dbReference>
<evidence type="ECO:0000259" key="6">
    <source>
        <dbReference type="Pfam" id="PF00155"/>
    </source>
</evidence>
<dbReference type="GO" id="GO:0030170">
    <property type="term" value="F:pyridoxal phosphate binding"/>
    <property type="evidence" value="ECO:0007669"/>
    <property type="project" value="InterPro"/>
</dbReference>
<reference evidence="7 8" key="1">
    <citation type="submission" date="2015-09" db="EMBL/GenBank/DDBJ databases">
        <authorList>
            <consortium name="Pathogen Informatics"/>
        </authorList>
    </citation>
    <scope>NUCLEOTIDE SEQUENCE [LARGE SCALE GENOMIC DNA]</scope>
    <source>
        <strain evidence="7 8">2789STDY5608849</strain>
    </source>
</reference>
<dbReference type="InterPro" id="IPR051798">
    <property type="entry name" value="Class-II_PLP-Dep_Aminotrans"/>
</dbReference>